<evidence type="ECO:0000313" key="2">
    <source>
        <dbReference type="Proteomes" id="UP001152795"/>
    </source>
</evidence>
<dbReference type="OrthoDB" id="10666969at2759"/>
<sequence length="158" mass="18296">MEDVEEKLKVRGESTKQIVLPHCTWDKFGDIMANTGGRCMVTGNANFRMQQTSFTLRGFTQPRTAMPIIEDLQNNAKGFTSRFLWYFPKPVFCKLKATVLHDDENDEVEKFEEQLVDFLATLYFEGEASYTIEQDDKITNVIVNRKKIHTFRGSSNRI</sequence>
<accession>A0A6S7IJ34</accession>
<reference evidence="1" key="1">
    <citation type="submission" date="2020-04" db="EMBL/GenBank/DDBJ databases">
        <authorList>
            <person name="Alioto T."/>
            <person name="Alioto T."/>
            <person name="Gomez Garrido J."/>
        </authorList>
    </citation>
    <scope>NUCLEOTIDE SEQUENCE</scope>
    <source>
        <strain evidence="1">A484AB</strain>
    </source>
</reference>
<dbReference type="AlphaFoldDB" id="A0A6S7IJ34"/>
<proteinExistence type="predicted"/>
<organism evidence="1 2">
    <name type="scientific">Paramuricea clavata</name>
    <name type="common">Red gorgonian</name>
    <name type="synonym">Violescent sea-whip</name>
    <dbReference type="NCBI Taxonomy" id="317549"/>
    <lineage>
        <taxon>Eukaryota</taxon>
        <taxon>Metazoa</taxon>
        <taxon>Cnidaria</taxon>
        <taxon>Anthozoa</taxon>
        <taxon>Octocorallia</taxon>
        <taxon>Malacalcyonacea</taxon>
        <taxon>Plexauridae</taxon>
        <taxon>Paramuricea</taxon>
    </lineage>
</organism>
<keyword evidence="2" id="KW-1185">Reference proteome</keyword>
<name>A0A6S7IJ34_PARCT</name>
<protein>
    <submittedName>
        <fullName evidence="1">Uncharacterized protein</fullName>
    </submittedName>
</protein>
<evidence type="ECO:0000313" key="1">
    <source>
        <dbReference type="EMBL" id="CAB4006021.1"/>
    </source>
</evidence>
<gene>
    <name evidence="1" type="ORF">PACLA_8A042097</name>
</gene>
<dbReference type="Proteomes" id="UP001152795">
    <property type="component" value="Unassembled WGS sequence"/>
</dbReference>
<comment type="caution">
    <text evidence="1">The sequence shown here is derived from an EMBL/GenBank/DDBJ whole genome shotgun (WGS) entry which is preliminary data.</text>
</comment>
<dbReference type="EMBL" id="CACRXK020005389">
    <property type="protein sequence ID" value="CAB4006021.1"/>
    <property type="molecule type" value="Genomic_DNA"/>
</dbReference>